<accession>A0ABS3SYY9</accession>
<dbReference type="EMBL" id="JAGEVG010000025">
    <property type="protein sequence ID" value="MBO3099967.1"/>
    <property type="molecule type" value="Genomic_DNA"/>
</dbReference>
<comment type="caution">
    <text evidence="1">The sequence shown here is derived from an EMBL/GenBank/DDBJ whole genome shotgun (WGS) entry which is preliminary data.</text>
</comment>
<protein>
    <submittedName>
        <fullName evidence="1">Uncharacterized protein</fullName>
    </submittedName>
</protein>
<reference evidence="1 2" key="1">
    <citation type="submission" date="2021-03" db="EMBL/GenBank/DDBJ databases">
        <title>Gelidibacter sp. nov., isolated from costal sediment.</title>
        <authorList>
            <person name="Lun K.-Y."/>
        </authorList>
    </citation>
    <scope>NUCLEOTIDE SEQUENCE [LARGE SCALE GENOMIC DNA]</scope>
    <source>
        <strain evidence="1 2">DF109</strain>
    </source>
</reference>
<dbReference type="Proteomes" id="UP000681315">
    <property type="component" value="Unassembled WGS sequence"/>
</dbReference>
<evidence type="ECO:0000313" key="2">
    <source>
        <dbReference type="Proteomes" id="UP000681315"/>
    </source>
</evidence>
<keyword evidence="2" id="KW-1185">Reference proteome</keyword>
<name>A0ABS3SYY9_9FLAO</name>
<sequence length="166" mass="19217">MDIKHLPNKGFILNSVRIKWNDDRDSVREKIGNKHKEDDKTIDVAEYFDGDESVKIHQKRDVYKNLNAINDLLFLHYDKYNKLRELEVHSGFDIMIDNIRLGFGNEISDILKQFQESGVEYLETEKGNYLVPNLKITKVNSESMGGNGTGLSYFYATSEINHLTDL</sequence>
<evidence type="ECO:0000313" key="1">
    <source>
        <dbReference type="EMBL" id="MBO3099967.1"/>
    </source>
</evidence>
<proteinExistence type="predicted"/>
<gene>
    <name evidence="1" type="ORF">J4051_16975</name>
</gene>
<dbReference type="RefSeq" id="WP_208235074.1">
    <property type="nucleotide sequence ID" value="NZ_JAGEVG010000025.1"/>
</dbReference>
<organism evidence="1 2">
    <name type="scientific">Gelidibacter pelagius</name>
    <dbReference type="NCBI Taxonomy" id="2819985"/>
    <lineage>
        <taxon>Bacteria</taxon>
        <taxon>Pseudomonadati</taxon>
        <taxon>Bacteroidota</taxon>
        <taxon>Flavobacteriia</taxon>
        <taxon>Flavobacteriales</taxon>
        <taxon>Flavobacteriaceae</taxon>
        <taxon>Gelidibacter</taxon>
    </lineage>
</organism>